<feature type="domain" description="Flavodoxin-like" evidence="2">
    <location>
        <begin position="256"/>
        <end position="398"/>
    </location>
</feature>
<dbReference type="GO" id="GO:0010181">
    <property type="term" value="F:FMN binding"/>
    <property type="evidence" value="ECO:0007669"/>
    <property type="project" value="InterPro"/>
</dbReference>
<gene>
    <name evidence="3" type="ORF">ADM99_00335</name>
</gene>
<dbReference type="PANTHER" id="PTHR43717:SF1">
    <property type="entry name" value="ANAEROBIC NITRIC OXIDE REDUCTASE FLAVORUBREDOXIN"/>
    <property type="match status" value="1"/>
</dbReference>
<organism evidence="3 4">
    <name type="scientific">Leptolinea tardivitalis</name>
    <dbReference type="NCBI Taxonomy" id="229920"/>
    <lineage>
        <taxon>Bacteria</taxon>
        <taxon>Bacillati</taxon>
        <taxon>Chloroflexota</taxon>
        <taxon>Anaerolineae</taxon>
        <taxon>Anaerolineales</taxon>
        <taxon>Anaerolineaceae</taxon>
        <taxon>Leptolinea</taxon>
    </lineage>
</organism>
<dbReference type="InterPro" id="IPR045761">
    <property type="entry name" value="ODP_dom"/>
</dbReference>
<dbReference type="PANTHER" id="PTHR43717">
    <property type="entry name" value="ANAEROBIC NITRIC OXIDE REDUCTASE FLAVORUBREDOXIN"/>
    <property type="match status" value="1"/>
</dbReference>
<accession>A0A0P6XHZ6</accession>
<evidence type="ECO:0000313" key="4">
    <source>
        <dbReference type="Proteomes" id="UP000050430"/>
    </source>
</evidence>
<dbReference type="InterPro" id="IPR016440">
    <property type="entry name" value="Rubredoxin-O_OxRdtase"/>
</dbReference>
<dbReference type="InterPro" id="IPR029039">
    <property type="entry name" value="Flavoprotein-like_sf"/>
</dbReference>
<dbReference type="SMART" id="SM00849">
    <property type="entry name" value="Lactamase_B"/>
    <property type="match status" value="1"/>
</dbReference>
<dbReference type="Gene3D" id="3.40.50.360">
    <property type="match status" value="1"/>
</dbReference>
<dbReference type="PIRSF" id="PIRSF005243">
    <property type="entry name" value="ROO"/>
    <property type="match status" value="1"/>
</dbReference>
<comment type="caution">
    <text evidence="3">The sequence shown here is derived from an EMBL/GenBank/DDBJ whole genome shotgun (WGS) entry which is preliminary data.</text>
</comment>
<evidence type="ECO:0000313" key="3">
    <source>
        <dbReference type="EMBL" id="KPL75105.1"/>
    </source>
</evidence>
<dbReference type="PROSITE" id="PS50902">
    <property type="entry name" value="FLAVODOXIN_LIKE"/>
    <property type="match status" value="1"/>
</dbReference>
<comment type="similarity">
    <text evidence="1">In the N-terminal section; belongs to the zinc metallo-hydrolase group 3 family.</text>
</comment>
<dbReference type="AlphaFoldDB" id="A0A0P6XHZ6"/>
<evidence type="ECO:0000256" key="1">
    <source>
        <dbReference type="ARBA" id="ARBA00007121"/>
    </source>
</evidence>
<protein>
    <submittedName>
        <fullName evidence="3">Beta-lactamase</fullName>
    </submittedName>
</protein>
<dbReference type="GO" id="GO:0046872">
    <property type="term" value="F:metal ion binding"/>
    <property type="evidence" value="ECO:0007669"/>
    <property type="project" value="InterPro"/>
</dbReference>
<dbReference type="RefSeq" id="WP_062420688.1">
    <property type="nucleotide sequence ID" value="NZ_BBYA01000003.1"/>
</dbReference>
<dbReference type="GO" id="GO:0009055">
    <property type="term" value="F:electron transfer activity"/>
    <property type="evidence" value="ECO:0007669"/>
    <property type="project" value="InterPro"/>
</dbReference>
<dbReference type="EMBL" id="LGCK01000001">
    <property type="protein sequence ID" value="KPL75105.1"/>
    <property type="molecule type" value="Genomic_DNA"/>
</dbReference>
<proteinExistence type="inferred from homology"/>
<dbReference type="InterPro" id="IPR001279">
    <property type="entry name" value="Metallo-B-lactamas"/>
</dbReference>
<dbReference type="SUPFAM" id="SSF56281">
    <property type="entry name" value="Metallo-hydrolase/oxidoreductase"/>
    <property type="match status" value="1"/>
</dbReference>
<dbReference type="InterPro" id="IPR036866">
    <property type="entry name" value="RibonucZ/Hydroxyglut_hydro"/>
</dbReference>
<dbReference type="CDD" id="cd07709">
    <property type="entry name" value="flavodiiron_proteins_MBL-fold"/>
    <property type="match status" value="1"/>
</dbReference>
<dbReference type="GO" id="GO:0016491">
    <property type="term" value="F:oxidoreductase activity"/>
    <property type="evidence" value="ECO:0007669"/>
    <property type="project" value="InterPro"/>
</dbReference>
<dbReference type="SUPFAM" id="SSF52218">
    <property type="entry name" value="Flavoproteins"/>
    <property type="match status" value="1"/>
</dbReference>
<dbReference type="Proteomes" id="UP000050430">
    <property type="component" value="Unassembled WGS sequence"/>
</dbReference>
<dbReference type="InterPro" id="IPR008254">
    <property type="entry name" value="Flavodoxin/NO_synth"/>
</dbReference>
<name>A0A0P6XHZ6_9CHLR</name>
<dbReference type="OrthoDB" id="9807946at2"/>
<dbReference type="Pfam" id="PF00258">
    <property type="entry name" value="Flavodoxin_1"/>
    <property type="match status" value="1"/>
</dbReference>
<dbReference type="STRING" id="229920.ADM99_00335"/>
<keyword evidence="4" id="KW-1185">Reference proteome</keyword>
<sequence length="398" mass="44574">MLPIEIKPGILWVGVNDRITELFEGLWTIKEEGVSYNSYLIQDEKTAVIDLCKAMLSGEYFDQLQSLVPLEKLDYVIINHMEPDHTGALRRLIKNAPGVTLLGTAKTRDMLAEFYGITENFRVVTDGETINLGKHTLRFVITPFLHWPETMMTYEESQKILFSCDAFGSYGVLNGNIFDDAFMPVAWYEEQALRYYSNIVSIFPKPVRNAIAKLANVPIDVIAPSHGLVWRNHPERIVDLYQKWSGYATEPADLGVTLLFGSIYGNTEEAMEAVAQGVVDAGVPLNVFNVTKTPVSYILPSLLTQCGVLVGAPTYEGGLFPQMVHVMEMAEAKHIFDRKTAYFGSHGWIGGGEREFIRLAGELKWEVLGAFNFTGSPSRDELIQAREFGKVFAQKLKS</sequence>
<dbReference type="PATRIC" id="fig|229920.5.peg.3197"/>
<dbReference type="Gene3D" id="3.60.15.10">
    <property type="entry name" value="Ribonuclease Z/Hydroxyacylglutathione hydrolase-like"/>
    <property type="match status" value="1"/>
</dbReference>
<reference evidence="3 4" key="1">
    <citation type="submission" date="2015-07" db="EMBL/GenBank/DDBJ databases">
        <title>Genome sequence of Leptolinea tardivitalis DSM 16556.</title>
        <authorList>
            <person name="Hemp J."/>
            <person name="Ward L.M."/>
            <person name="Pace L.A."/>
            <person name="Fischer W.W."/>
        </authorList>
    </citation>
    <scope>NUCLEOTIDE SEQUENCE [LARGE SCALE GENOMIC DNA]</scope>
    <source>
        <strain evidence="3 4">YMTK-2</strain>
    </source>
</reference>
<evidence type="ECO:0000259" key="2">
    <source>
        <dbReference type="PROSITE" id="PS50902"/>
    </source>
</evidence>
<dbReference type="Pfam" id="PF19583">
    <property type="entry name" value="ODP"/>
    <property type="match status" value="1"/>
</dbReference>